<proteinExistence type="inferred from homology"/>
<dbReference type="GO" id="GO:0005507">
    <property type="term" value="F:copper ion binding"/>
    <property type="evidence" value="ECO:0007669"/>
    <property type="project" value="TreeGrafter"/>
</dbReference>
<reference evidence="3 4" key="1">
    <citation type="submission" date="2017-12" db="EMBL/GenBank/DDBJ databases">
        <title>Complete genome sequence of Spiroplasma floricola 23-6 (ATCC 29989).</title>
        <authorList>
            <person name="Tsai Y.-M."/>
            <person name="Wu P.-S."/>
            <person name="Lo W.-S."/>
            <person name="Kuo C.-H."/>
        </authorList>
    </citation>
    <scope>NUCLEOTIDE SEQUENCE [LARGE SCALE GENOMIC DNA]</scope>
    <source>
        <strain evidence="3 4">23-6</strain>
    </source>
</reference>
<dbReference type="Proteomes" id="UP000231823">
    <property type="component" value="Chromosome"/>
</dbReference>
<evidence type="ECO:0000313" key="3">
    <source>
        <dbReference type="EMBL" id="AUB31920.1"/>
    </source>
</evidence>
<evidence type="ECO:0000256" key="2">
    <source>
        <dbReference type="ARBA" id="ARBA00019014"/>
    </source>
</evidence>
<keyword evidence="4" id="KW-1185">Reference proteome</keyword>
<dbReference type="KEGG" id="sfz:SFLOR_v1c08720"/>
<evidence type="ECO:0000256" key="1">
    <source>
        <dbReference type="ARBA" id="ARBA00007768"/>
    </source>
</evidence>
<dbReference type="OrthoDB" id="9815677at2"/>
<accession>A0A2K8SGI1</accession>
<protein>
    <recommendedName>
        <fullName evidence="2">Copper homeostasis protein cutC homolog</fullName>
    </recommendedName>
</protein>
<dbReference type="AlphaFoldDB" id="A0A2K8SGI1"/>
<dbReference type="InterPro" id="IPR036822">
    <property type="entry name" value="CutC-like_dom_sf"/>
</dbReference>
<sequence length="220" mass="24859">MLLEVIAKDLNDIELINNSKANRIEFCRELKIGGLTPFSEDIISACNRSKLPVNVIVRNTARDFFYTEDEKNEMLEQVKFISKTKANGIVIGALNKDLTIDVEFIKQVIKIKGNLDITFHKAFDEVKDFIISYKTLNELKITNVLTSGGHDIEKGKQIIEELCSLNLSTKILVGGGINQQNFLSFKKISNNIHVGSCVRDDLSWDKSVNLNKINELLELE</sequence>
<evidence type="ECO:0000313" key="4">
    <source>
        <dbReference type="Proteomes" id="UP000231823"/>
    </source>
</evidence>
<dbReference type="RefSeq" id="WP_100916878.1">
    <property type="nucleotide sequence ID" value="NZ_CP025057.1"/>
</dbReference>
<organism evidence="3 4">
    <name type="scientific">Spiroplasma floricola 23-6</name>
    <dbReference type="NCBI Taxonomy" id="1336749"/>
    <lineage>
        <taxon>Bacteria</taxon>
        <taxon>Bacillati</taxon>
        <taxon>Mycoplasmatota</taxon>
        <taxon>Mollicutes</taxon>
        <taxon>Entomoplasmatales</taxon>
        <taxon>Spiroplasmataceae</taxon>
        <taxon>Spiroplasma</taxon>
    </lineage>
</organism>
<name>A0A2K8SGI1_9MOLU</name>
<gene>
    <name evidence="3" type="primary">cutC</name>
    <name evidence="3" type="ORF">SFLOR_v1c08720</name>
</gene>
<dbReference type="SUPFAM" id="SSF110395">
    <property type="entry name" value="CutC-like"/>
    <property type="match status" value="1"/>
</dbReference>
<dbReference type="PANTHER" id="PTHR12598">
    <property type="entry name" value="COPPER HOMEOSTASIS PROTEIN CUTC"/>
    <property type="match status" value="1"/>
</dbReference>
<comment type="similarity">
    <text evidence="1">Belongs to the CutC family.</text>
</comment>
<dbReference type="Pfam" id="PF03932">
    <property type="entry name" value="CutC"/>
    <property type="match status" value="1"/>
</dbReference>
<dbReference type="InterPro" id="IPR005627">
    <property type="entry name" value="CutC-like"/>
</dbReference>
<dbReference type="Gene3D" id="3.20.20.380">
    <property type="entry name" value="Copper homeostasis (CutC) domain"/>
    <property type="match status" value="1"/>
</dbReference>
<dbReference type="PANTHER" id="PTHR12598:SF0">
    <property type="entry name" value="COPPER HOMEOSTASIS PROTEIN CUTC HOMOLOG"/>
    <property type="match status" value="1"/>
</dbReference>
<dbReference type="EMBL" id="CP025057">
    <property type="protein sequence ID" value="AUB31920.1"/>
    <property type="molecule type" value="Genomic_DNA"/>
</dbReference>